<evidence type="ECO:0000256" key="4">
    <source>
        <dbReference type="ARBA" id="ARBA00022603"/>
    </source>
</evidence>
<dbReference type="PANTHER" id="PTHR13090:SF1">
    <property type="entry name" value="ARGININE-HYDROXYLASE NDUFAF5, MITOCHONDRIAL"/>
    <property type="match status" value="1"/>
</dbReference>
<dbReference type="Proteomes" id="UP000094893">
    <property type="component" value="Unassembled WGS sequence"/>
</dbReference>
<name>A0A1C2JKD1_ACITH</name>
<dbReference type="GO" id="GO:0009102">
    <property type="term" value="P:biotin biosynthetic process"/>
    <property type="evidence" value="ECO:0007669"/>
    <property type="project" value="UniProtKB-UniRule"/>
</dbReference>
<dbReference type="RefSeq" id="WP_024893366.1">
    <property type="nucleotide sequence ID" value="NZ_JAAOMO010000156.1"/>
</dbReference>
<feature type="domain" description="Methyltransferase type 11" evidence="9">
    <location>
        <begin position="56"/>
        <end position="152"/>
    </location>
</feature>
<comment type="pathway">
    <text evidence="2 8">Cofactor biosynthesis; biotin biosynthesis.</text>
</comment>
<comment type="function">
    <text evidence="8">Converts the free carboxyl group of a malonyl-thioester to its methyl ester by transfer of a methyl group from S-adenosyl-L-methionine (SAM). It allows to synthesize pimeloyl-ACP via the fatty acid synthetic pathway.</text>
</comment>
<protein>
    <recommendedName>
        <fullName evidence="3 8">Malonyl-[acyl-carrier protein] O-methyltransferase</fullName>
        <shortName evidence="8">Malonyl-ACP O-methyltransferase</shortName>
        <ecNumber evidence="3 8">2.1.1.197</ecNumber>
    </recommendedName>
    <alternativeName>
        <fullName evidence="8">Biotin synthesis protein BioC</fullName>
    </alternativeName>
</protein>
<keyword evidence="4 8" id="KW-0489">Methyltransferase</keyword>
<evidence type="ECO:0000313" key="10">
    <source>
        <dbReference type="EMBL" id="OCX72241.1"/>
    </source>
</evidence>
<dbReference type="InterPro" id="IPR013216">
    <property type="entry name" value="Methyltransf_11"/>
</dbReference>
<dbReference type="GO" id="GO:0010340">
    <property type="term" value="F:carboxyl-O-methyltransferase activity"/>
    <property type="evidence" value="ECO:0007669"/>
    <property type="project" value="UniProtKB-UniRule"/>
</dbReference>
<keyword evidence="7 8" id="KW-0093">Biotin biosynthesis</keyword>
<evidence type="ECO:0000313" key="11">
    <source>
        <dbReference type="EMBL" id="OCX75253.1"/>
    </source>
</evidence>
<dbReference type="EMBL" id="LWSA01000147">
    <property type="protein sequence ID" value="OCX72241.1"/>
    <property type="molecule type" value="Genomic_DNA"/>
</dbReference>
<dbReference type="CDD" id="cd02440">
    <property type="entry name" value="AdoMet_MTases"/>
    <property type="match status" value="1"/>
</dbReference>
<dbReference type="InterPro" id="IPR029063">
    <property type="entry name" value="SAM-dependent_MTases_sf"/>
</dbReference>
<dbReference type="UniPathway" id="UPA00078"/>
<dbReference type="EMBL" id="LWRY01000019">
    <property type="protein sequence ID" value="OCX75253.1"/>
    <property type="molecule type" value="Genomic_DNA"/>
</dbReference>
<evidence type="ECO:0000256" key="5">
    <source>
        <dbReference type="ARBA" id="ARBA00022679"/>
    </source>
</evidence>
<dbReference type="SUPFAM" id="SSF53335">
    <property type="entry name" value="S-adenosyl-L-methionine-dependent methyltransferases"/>
    <property type="match status" value="1"/>
</dbReference>
<organism evidence="11 13">
    <name type="scientific">Acidithiobacillus thiooxidans</name>
    <name type="common">Thiobacillus thiooxidans</name>
    <dbReference type="NCBI Taxonomy" id="930"/>
    <lineage>
        <taxon>Bacteria</taxon>
        <taxon>Pseudomonadati</taxon>
        <taxon>Pseudomonadota</taxon>
        <taxon>Acidithiobacillia</taxon>
        <taxon>Acidithiobacillales</taxon>
        <taxon>Acidithiobacillaceae</taxon>
        <taxon>Acidithiobacillus</taxon>
    </lineage>
</organism>
<sequence length="294" mass="33720">MNPSTPADYQLEKRAIRRAFDQAASSYEASAVLQDQVGQQLIERLDLVKLEPQWILDLGSGTGLQSRRLNRRYPKARLLAVDLAVGMLQQARLRKSWRQRQYFCQGDAEHLPLATGSMDLLFANMSIQWCNDLDRVLREFARVLRPGGLLMFSTLGPDTLSELRQSFARLDDQPHVIPFMDMHDIGDALVRQGYEMPVLDVEHFQLTYAVLEDLLRDLRSIGATNASVNRPRGLLTPRRLQILRDAYEQFRKDGYLPATYEVVYGHAWSSGPRPEIREDGAVTLPYPQMRRHIK</sequence>
<dbReference type="Pfam" id="PF08241">
    <property type="entry name" value="Methyltransf_11"/>
    <property type="match status" value="1"/>
</dbReference>
<evidence type="ECO:0000256" key="6">
    <source>
        <dbReference type="ARBA" id="ARBA00022691"/>
    </source>
</evidence>
<dbReference type="eggNOG" id="COG2226">
    <property type="taxonomic scope" value="Bacteria"/>
</dbReference>
<proteinExistence type="inferred from homology"/>
<accession>A0A1C2JKD1</accession>
<dbReference type="EC" id="2.1.1.197" evidence="3 8"/>
<dbReference type="AlphaFoldDB" id="A0A1C2JKD1"/>
<dbReference type="InterPro" id="IPR050602">
    <property type="entry name" value="Malonyl-ACP_OMT"/>
</dbReference>
<comment type="similarity">
    <text evidence="8">Belongs to the methyltransferase superfamily.</text>
</comment>
<evidence type="ECO:0000256" key="2">
    <source>
        <dbReference type="ARBA" id="ARBA00004746"/>
    </source>
</evidence>
<dbReference type="Proteomes" id="UP000095008">
    <property type="component" value="Unassembled WGS sequence"/>
</dbReference>
<dbReference type="NCBIfam" id="TIGR02072">
    <property type="entry name" value="BioC"/>
    <property type="match status" value="1"/>
</dbReference>
<comment type="catalytic activity">
    <reaction evidence="1 8">
        <text>malonyl-[ACP] + S-adenosyl-L-methionine = malonyl-[ACP] methyl ester + S-adenosyl-L-homocysteine</text>
        <dbReference type="Rhea" id="RHEA:17105"/>
        <dbReference type="Rhea" id="RHEA-COMP:9623"/>
        <dbReference type="Rhea" id="RHEA-COMP:9954"/>
        <dbReference type="ChEBI" id="CHEBI:57856"/>
        <dbReference type="ChEBI" id="CHEBI:59789"/>
        <dbReference type="ChEBI" id="CHEBI:78449"/>
        <dbReference type="ChEBI" id="CHEBI:78845"/>
        <dbReference type="EC" id="2.1.1.197"/>
    </reaction>
</comment>
<evidence type="ECO:0000256" key="3">
    <source>
        <dbReference type="ARBA" id="ARBA00012327"/>
    </source>
</evidence>
<dbReference type="PANTHER" id="PTHR13090">
    <property type="entry name" value="ARGININE-HYDROXYLASE NDUFAF5, MITOCHONDRIAL"/>
    <property type="match status" value="1"/>
</dbReference>
<dbReference type="STRING" id="930.GCA_002079865_02449"/>
<keyword evidence="5 8" id="KW-0808">Transferase</keyword>
<evidence type="ECO:0000256" key="7">
    <source>
        <dbReference type="ARBA" id="ARBA00022756"/>
    </source>
</evidence>
<comment type="caution">
    <text evidence="11">The sequence shown here is derived from an EMBL/GenBank/DDBJ whole genome shotgun (WGS) entry which is preliminary data.</text>
</comment>
<dbReference type="InterPro" id="IPR011814">
    <property type="entry name" value="BioC"/>
</dbReference>
<reference evidence="11 12" key="1">
    <citation type="journal article" date="2016" name="Int. J. Mol. Sci.">
        <title>Comparative genomics of the extreme acidophile Acidithiobacillus thiooxidans reveals intraspecific divergence and niche adaptation.</title>
        <authorList>
            <person name="Zhang X."/>
            <person name="Feng X."/>
            <person name="Tao J."/>
            <person name="Ma L."/>
            <person name="Xiao Y."/>
            <person name="Liang Y."/>
            <person name="Liu X."/>
            <person name="Yin H."/>
        </authorList>
    </citation>
    <scope>NUCLEOTIDE SEQUENCE [LARGE SCALE GENOMIC DNA]</scope>
    <source>
        <strain evidence="10 12">A02</strain>
        <strain evidence="11">DXS-W</strain>
    </source>
</reference>
<dbReference type="GeneID" id="60694751"/>
<dbReference type="GO" id="GO:0008757">
    <property type="term" value="F:S-adenosylmethionine-dependent methyltransferase activity"/>
    <property type="evidence" value="ECO:0007669"/>
    <property type="project" value="InterPro"/>
</dbReference>
<evidence type="ECO:0000313" key="13">
    <source>
        <dbReference type="Proteomes" id="UP000095008"/>
    </source>
</evidence>
<evidence type="ECO:0000313" key="12">
    <source>
        <dbReference type="Proteomes" id="UP000094893"/>
    </source>
</evidence>
<dbReference type="Gene3D" id="3.40.50.150">
    <property type="entry name" value="Vaccinia Virus protein VP39"/>
    <property type="match status" value="1"/>
</dbReference>
<evidence type="ECO:0000256" key="1">
    <source>
        <dbReference type="ARBA" id="ARBA00000852"/>
    </source>
</evidence>
<keyword evidence="13" id="KW-1185">Reference proteome</keyword>
<evidence type="ECO:0000256" key="8">
    <source>
        <dbReference type="HAMAP-Rule" id="MF_00835"/>
    </source>
</evidence>
<gene>
    <name evidence="8" type="primary">bioC</name>
    <name evidence="11" type="ORF">A6M23_03255</name>
    <name evidence="10" type="ORF">A6P07_10260</name>
</gene>
<dbReference type="GO" id="GO:0032259">
    <property type="term" value="P:methylation"/>
    <property type="evidence" value="ECO:0007669"/>
    <property type="project" value="UniProtKB-KW"/>
</dbReference>
<dbReference type="GO" id="GO:0102130">
    <property type="term" value="F:malonyl-CoA methyltransferase activity"/>
    <property type="evidence" value="ECO:0007669"/>
    <property type="project" value="UniProtKB-EC"/>
</dbReference>
<keyword evidence="6 8" id="KW-0949">S-adenosyl-L-methionine</keyword>
<dbReference type="HAMAP" id="MF_00835">
    <property type="entry name" value="BioC"/>
    <property type="match status" value="1"/>
</dbReference>
<evidence type="ECO:0000259" key="9">
    <source>
        <dbReference type="Pfam" id="PF08241"/>
    </source>
</evidence>
<dbReference type="OrthoDB" id="9760689at2"/>